<evidence type="ECO:0000256" key="7">
    <source>
        <dbReference type="PIRSR" id="PIRSR602481-1"/>
    </source>
</evidence>
<dbReference type="InterPro" id="IPR036390">
    <property type="entry name" value="WH_DNA-bd_sf"/>
</dbReference>
<reference evidence="9 10" key="1">
    <citation type="submission" date="2016-10" db="EMBL/GenBank/DDBJ databases">
        <authorList>
            <person name="de Groot N.N."/>
        </authorList>
    </citation>
    <scope>NUCLEOTIDE SEQUENCE [LARGE SCALE GENOMIC DNA]</scope>
    <source>
        <strain evidence="9 10">DSM 15123</strain>
    </source>
</reference>
<dbReference type="AlphaFoldDB" id="A0A1H8D4K6"/>
<feature type="binding site" evidence="7">
    <location>
        <position position="82"/>
    </location>
    <ligand>
        <name>Zn(2+)</name>
        <dbReference type="ChEBI" id="CHEBI:29105"/>
    </ligand>
</feature>
<dbReference type="GO" id="GO:0005829">
    <property type="term" value="C:cytosol"/>
    <property type="evidence" value="ECO:0007669"/>
    <property type="project" value="TreeGrafter"/>
</dbReference>
<organism evidence="9 10">
    <name type="scientific">Brachymonas denitrificans DSM 15123</name>
    <dbReference type="NCBI Taxonomy" id="1121117"/>
    <lineage>
        <taxon>Bacteria</taxon>
        <taxon>Pseudomonadati</taxon>
        <taxon>Pseudomonadota</taxon>
        <taxon>Betaproteobacteria</taxon>
        <taxon>Burkholderiales</taxon>
        <taxon>Comamonadaceae</taxon>
        <taxon>Brachymonas</taxon>
    </lineage>
</organism>
<dbReference type="RefSeq" id="WP_091812875.1">
    <property type="nucleotide sequence ID" value="NZ_FOCW01000001.1"/>
</dbReference>
<dbReference type="GO" id="GO:0003700">
    <property type="term" value="F:DNA-binding transcription factor activity"/>
    <property type="evidence" value="ECO:0007669"/>
    <property type="project" value="InterPro"/>
</dbReference>
<feature type="binding site" evidence="7">
    <location>
        <position position="85"/>
    </location>
    <ligand>
        <name>Zn(2+)</name>
        <dbReference type="ChEBI" id="CHEBI:29105"/>
    </ligand>
</feature>
<feature type="binding site" evidence="7">
    <location>
        <position position="125"/>
    </location>
    <ligand>
        <name>Zn(2+)</name>
        <dbReference type="ChEBI" id="CHEBI:29105"/>
    </ligand>
</feature>
<comment type="cofactor">
    <cofactor evidence="7">
        <name>Zn(2+)</name>
        <dbReference type="ChEBI" id="CHEBI:29105"/>
    </cofactor>
    <text evidence="7">Binds 1 zinc ion per subunit.</text>
</comment>
<comment type="similarity">
    <text evidence="1">Belongs to the Fur family.</text>
</comment>
<dbReference type="GO" id="GO:1900376">
    <property type="term" value="P:regulation of secondary metabolite biosynthetic process"/>
    <property type="evidence" value="ECO:0007669"/>
    <property type="project" value="TreeGrafter"/>
</dbReference>
<dbReference type="GO" id="GO:0045892">
    <property type="term" value="P:negative regulation of DNA-templated transcription"/>
    <property type="evidence" value="ECO:0007669"/>
    <property type="project" value="TreeGrafter"/>
</dbReference>
<protein>
    <submittedName>
        <fullName evidence="9">Fur family transcriptional regulator, zinc uptake regulator</fullName>
    </submittedName>
</protein>
<dbReference type="GO" id="GO:0008270">
    <property type="term" value="F:zinc ion binding"/>
    <property type="evidence" value="ECO:0007669"/>
    <property type="project" value="TreeGrafter"/>
</dbReference>
<dbReference type="PANTHER" id="PTHR33202">
    <property type="entry name" value="ZINC UPTAKE REGULATION PROTEIN"/>
    <property type="match status" value="1"/>
</dbReference>
<dbReference type="SUPFAM" id="SSF46785">
    <property type="entry name" value="Winged helix' DNA-binding domain"/>
    <property type="match status" value="1"/>
</dbReference>
<evidence type="ECO:0000313" key="10">
    <source>
        <dbReference type="Proteomes" id="UP000199531"/>
    </source>
</evidence>
<dbReference type="GO" id="GO:0000976">
    <property type="term" value="F:transcription cis-regulatory region binding"/>
    <property type="evidence" value="ECO:0007669"/>
    <property type="project" value="TreeGrafter"/>
</dbReference>
<dbReference type="InterPro" id="IPR002481">
    <property type="entry name" value="FUR"/>
</dbReference>
<keyword evidence="7" id="KW-0479">Metal-binding</keyword>
<feature type="binding site" evidence="7">
    <location>
        <position position="122"/>
    </location>
    <ligand>
        <name>Zn(2+)</name>
        <dbReference type="ChEBI" id="CHEBI:29105"/>
    </ligand>
</feature>
<keyword evidence="6" id="KW-0804">Transcription</keyword>
<gene>
    <name evidence="9" type="ORF">SAMN02745977_00183</name>
</gene>
<dbReference type="Gene3D" id="1.10.10.10">
    <property type="entry name" value="Winged helix-like DNA-binding domain superfamily/Winged helix DNA-binding domain"/>
    <property type="match status" value="1"/>
</dbReference>
<dbReference type="OrthoDB" id="9801127at2"/>
<dbReference type="InterPro" id="IPR043135">
    <property type="entry name" value="Fur_C"/>
</dbReference>
<dbReference type="Pfam" id="PF01475">
    <property type="entry name" value="FUR"/>
    <property type="match status" value="1"/>
</dbReference>
<comment type="cofactor">
    <cofactor evidence="8">
        <name>Mn(2+)</name>
        <dbReference type="ChEBI" id="CHEBI:29035"/>
    </cofactor>
    <cofactor evidence="8">
        <name>Fe(2+)</name>
        <dbReference type="ChEBI" id="CHEBI:29033"/>
    </cofactor>
    <text evidence="8">Binds 1 Mn(2+) or Fe(2+) ion per subunit.</text>
</comment>
<feature type="binding site" evidence="8">
    <location>
        <position position="76"/>
    </location>
    <ligand>
        <name>Fe cation</name>
        <dbReference type="ChEBI" id="CHEBI:24875"/>
    </ligand>
</feature>
<evidence type="ECO:0000256" key="3">
    <source>
        <dbReference type="ARBA" id="ARBA00022833"/>
    </source>
</evidence>
<dbReference type="PANTHER" id="PTHR33202:SF6">
    <property type="entry name" value="ZINC UPTAKE REGULATION PROTEIN"/>
    <property type="match status" value="1"/>
</dbReference>
<name>A0A1H8D4K6_9BURK</name>
<sequence>MQLNSAQHHLLTLLRVATRPLTAYALLDGARDAGVRAPTQVYRALDKLMALGLVHRLDSLNAYVACTQPLTCRPGHAAFAICDDCGAVDEFDDAALGRALGRWARSSAFALRKTAIELHGQCAACAGAP</sequence>
<evidence type="ECO:0000256" key="6">
    <source>
        <dbReference type="ARBA" id="ARBA00023163"/>
    </source>
</evidence>
<dbReference type="STRING" id="1121117.SAMN02745977_00183"/>
<keyword evidence="5" id="KW-0238">DNA-binding</keyword>
<keyword evidence="8" id="KW-0408">Iron</keyword>
<evidence type="ECO:0000256" key="5">
    <source>
        <dbReference type="ARBA" id="ARBA00023125"/>
    </source>
</evidence>
<evidence type="ECO:0000256" key="1">
    <source>
        <dbReference type="ARBA" id="ARBA00007957"/>
    </source>
</evidence>
<keyword evidence="10" id="KW-1185">Reference proteome</keyword>
<evidence type="ECO:0000313" key="9">
    <source>
        <dbReference type="EMBL" id="SEN02243.1"/>
    </source>
</evidence>
<proteinExistence type="inferred from homology"/>
<dbReference type="EMBL" id="FOCW01000001">
    <property type="protein sequence ID" value="SEN02243.1"/>
    <property type="molecule type" value="Genomic_DNA"/>
</dbReference>
<evidence type="ECO:0000256" key="2">
    <source>
        <dbReference type="ARBA" id="ARBA00022491"/>
    </source>
</evidence>
<evidence type="ECO:0000256" key="4">
    <source>
        <dbReference type="ARBA" id="ARBA00023015"/>
    </source>
</evidence>
<accession>A0A1H8D4K6</accession>
<keyword evidence="2" id="KW-0678">Repressor</keyword>
<evidence type="ECO:0000256" key="8">
    <source>
        <dbReference type="PIRSR" id="PIRSR602481-2"/>
    </source>
</evidence>
<keyword evidence="3 7" id="KW-0862">Zinc</keyword>
<dbReference type="Gene3D" id="3.30.1490.190">
    <property type="match status" value="1"/>
</dbReference>
<dbReference type="InterPro" id="IPR036388">
    <property type="entry name" value="WH-like_DNA-bd_sf"/>
</dbReference>
<dbReference type="Proteomes" id="UP000199531">
    <property type="component" value="Unassembled WGS sequence"/>
</dbReference>
<keyword evidence="4" id="KW-0805">Transcription regulation</keyword>